<evidence type="ECO:0000313" key="2">
    <source>
        <dbReference type="Proteomes" id="UP001152872"/>
    </source>
</evidence>
<keyword evidence="2" id="KW-1185">Reference proteome</keyword>
<proteinExistence type="predicted"/>
<dbReference type="EMBL" id="VBTY01000013">
    <property type="protein sequence ID" value="MDG3493495.1"/>
    <property type="molecule type" value="Genomic_DNA"/>
</dbReference>
<protein>
    <submittedName>
        <fullName evidence="1">Uncharacterized protein</fullName>
    </submittedName>
</protein>
<comment type="caution">
    <text evidence="1">The sequence shown here is derived from an EMBL/GenBank/DDBJ whole genome shotgun (WGS) entry which is preliminary data.</text>
</comment>
<accession>A0A9X4M6L6</accession>
<dbReference type="AlphaFoldDB" id="A0A9X4M6L6"/>
<sequence>MSFDNTCKFLAETFPSDFASWLLGSAIADIVRWVKDRNPTMRNDNLIVELLLYISLTK</sequence>
<evidence type="ECO:0000313" key="1">
    <source>
        <dbReference type="EMBL" id="MDG3493495.1"/>
    </source>
</evidence>
<name>A0A9X4M6L6_9CYAN</name>
<reference evidence="1" key="1">
    <citation type="submission" date="2019-05" db="EMBL/GenBank/DDBJ databases">
        <title>Whole genome sequencing of Pseudanabaena catenata USMAC16.</title>
        <authorList>
            <person name="Khan Z."/>
            <person name="Omar W.M."/>
            <person name="Convey P."/>
            <person name="Merican F."/>
            <person name="Najimudin N."/>
        </authorList>
    </citation>
    <scope>NUCLEOTIDE SEQUENCE</scope>
    <source>
        <strain evidence="1">USMAC16</strain>
    </source>
</reference>
<gene>
    <name evidence="1" type="ORF">FEV09_02890</name>
</gene>
<organism evidence="1 2">
    <name type="scientific">Pseudanabaena catenata USMAC16</name>
    <dbReference type="NCBI Taxonomy" id="1855837"/>
    <lineage>
        <taxon>Bacteria</taxon>
        <taxon>Bacillati</taxon>
        <taxon>Cyanobacteriota</taxon>
        <taxon>Cyanophyceae</taxon>
        <taxon>Pseudanabaenales</taxon>
        <taxon>Pseudanabaenaceae</taxon>
        <taxon>Pseudanabaena</taxon>
    </lineage>
</organism>
<dbReference type="Proteomes" id="UP001152872">
    <property type="component" value="Unassembled WGS sequence"/>
</dbReference>